<dbReference type="Pfam" id="PF00078">
    <property type="entry name" value="RVT_1"/>
    <property type="match status" value="1"/>
</dbReference>
<feature type="domain" description="Reverse transcriptase" evidence="1">
    <location>
        <begin position="1"/>
        <end position="203"/>
    </location>
</feature>
<dbReference type="Gene3D" id="3.30.70.270">
    <property type="match status" value="1"/>
</dbReference>
<dbReference type="EMBL" id="SHMG01000006">
    <property type="protein sequence ID" value="TAA41485.1"/>
    <property type="molecule type" value="Genomic_DNA"/>
</dbReference>
<evidence type="ECO:0000313" key="3">
    <source>
        <dbReference type="Proteomes" id="UP000294164"/>
    </source>
</evidence>
<evidence type="ECO:0000313" key="2">
    <source>
        <dbReference type="EMBL" id="TAA41485.1"/>
    </source>
</evidence>
<organism evidence="2 3">
    <name type="scientific">Pseudoxanthomonas winnipegensis</name>
    <dbReference type="NCBI Taxonomy" id="2480810"/>
    <lineage>
        <taxon>Bacteria</taxon>
        <taxon>Pseudomonadati</taxon>
        <taxon>Pseudomonadota</taxon>
        <taxon>Gammaproteobacteria</taxon>
        <taxon>Lysobacterales</taxon>
        <taxon>Lysobacteraceae</taxon>
        <taxon>Pseudoxanthomonas</taxon>
    </lineage>
</organism>
<reference evidence="2 3" key="1">
    <citation type="submission" date="2019-02" db="EMBL/GenBank/DDBJ databases">
        <title>WGS of Pseudoxanthomonas species novum from clinical isolates.</title>
        <authorList>
            <person name="Bernier A.-M."/>
            <person name="Bernard K."/>
            <person name="Vachon A."/>
        </authorList>
    </citation>
    <scope>NUCLEOTIDE SEQUENCE [LARGE SCALE GENOMIC DNA]</scope>
    <source>
        <strain evidence="2 3">NML130969</strain>
    </source>
</reference>
<dbReference type="AlphaFoldDB" id="A0A4Q8M4B2"/>
<proteinExistence type="predicted"/>
<dbReference type="PROSITE" id="PS50878">
    <property type="entry name" value="RT_POL"/>
    <property type="match status" value="1"/>
</dbReference>
<gene>
    <name evidence="2" type="ORF">EA655_11105</name>
</gene>
<accession>A0A4Q8M4B2</accession>
<sequence>MKRWEHRFEVKPGRWVYVPTPIGKASGEVIRLAVSKVWSSPSFYFHLRGGGHVAALRRHTPHQYFFRCDFDDFFGRINESRLTRCLKRRFSYAEARQMARESVVIKPGSKKTMLPYGYVQSPILASLALDKSRVGRFLRQCDLSEHLTVSVYVDDIILSSNDDGLLGDAAAELQQLALDAGLPLSSEKTAGPASAITAFNVELSHGSMSLEHDRLQRFREAYAMASSPQVEAGILGYVHTINPAQVAAVP</sequence>
<dbReference type="Proteomes" id="UP000294164">
    <property type="component" value="Unassembled WGS sequence"/>
</dbReference>
<dbReference type="InterPro" id="IPR043128">
    <property type="entry name" value="Rev_trsase/Diguanyl_cyclase"/>
</dbReference>
<dbReference type="RefSeq" id="WP_130534634.1">
    <property type="nucleotide sequence ID" value="NZ_SHMG01000006.1"/>
</dbReference>
<dbReference type="InterPro" id="IPR043502">
    <property type="entry name" value="DNA/RNA_pol_sf"/>
</dbReference>
<name>A0A4Q8M4B2_9GAMM</name>
<dbReference type="OrthoDB" id="7862649at2"/>
<evidence type="ECO:0000259" key="1">
    <source>
        <dbReference type="PROSITE" id="PS50878"/>
    </source>
</evidence>
<dbReference type="SUPFAM" id="SSF56672">
    <property type="entry name" value="DNA/RNA polymerases"/>
    <property type="match status" value="1"/>
</dbReference>
<dbReference type="InterPro" id="IPR000477">
    <property type="entry name" value="RT_dom"/>
</dbReference>
<comment type="caution">
    <text evidence="2">The sequence shown here is derived from an EMBL/GenBank/DDBJ whole genome shotgun (WGS) entry which is preliminary data.</text>
</comment>
<protein>
    <recommendedName>
        <fullName evidence="1">Reverse transcriptase domain-containing protein</fullName>
    </recommendedName>
</protein>